<dbReference type="FunFam" id="3.30.428.10:FF:000028">
    <property type="entry name" value="Galactose-1-phosphate uridylyltransferase"/>
    <property type="match status" value="1"/>
</dbReference>
<keyword evidence="4 7" id="KW-0548">Nucleotidyltransferase</keyword>
<evidence type="ECO:0000256" key="1">
    <source>
        <dbReference type="ARBA" id="ARBA00001107"/>
    </source>
</evidence>
<dbReference type="InterPro" id="IPR036265">
    <property type="entry name" value="HIT-like_sf"/>
</dbReference>
<dbReference type="Pfam" id="PF01087">
    <property type="entry name" value="GalP_UDP_transf"/>
    <property type="match status" value="1"/>
</dbReference>
<dbReference type="InterPro" id="IPR001937">
    <property type="entry name" value="GalP_UDPtransf1"/>
</dbReference>
<dbReference type="EC" id="2.7.7.12" evidence="7"/>
<dbReference type="UniPathway" id="UPA00214"/>
<dbReference type="InterPro" id="IPR005849">
    <property type="entry name" value="GalP_Utransf_N"/>
</dbReference>
<feature type="domain" description="Galactose-1-phosphate uridyl transferase N-terminal" evidence="8">
    <location>
        <begin position="32"/>
        <end position="101"/>
    </location>
</feature>
<dbReference type="GO" id="GO:0033499">
    <property type="term" value="P:galactose catabolic process via UDP-galactose, Leloir pathway"/>
    <property type="evidence" value="ECO:0007669"/>
    <property type="project" value="TreeGrafter"/>
</dbReference>
<keyword evidence="10" id="KW-1185">Reference proteome</keyword>
<evidence type="ECO:0000256" key="4">
    <source>
        <dbReference type="ARBA" id="ARBA00022695"/>
    </source>
</evidence>
<keyword evidence="7" id="KW-0479">Metal-binding</keyword>
<dbReference type="SUPFAM" id="SSF54197">
    <property type="entry name" value="HIT-like"/>
    <property type="match status" value="1"/>
</dbReference>
<accession>A0A673M3V1</accession>
<evidence type="ECO:0000256" key="3">
    <source>
        <dbReference type="ARBA" id="ARBA00022679"/>
    </source>
</evidence>
<reference evidence="9" key="2">
    <citation type="submission" date="2025-09" db="UniProtKB">
        <authorList>
            <consortium name="Ensembl"/>
        </authorList>
    </citation>
    <scope>IDENTIFICATION</scope>
</reference>
<dbReference type="GO" id="GO:0008108">
    <property type="term" value="F:UDP-glucose:hexose-1-phosphate uridylyltransferase activity"/>
    <property type="evidence" value="ECO:0007669"/>
    <property type="project" value="UniProtKB-EC"/>
</dbReference>
<keyword evidence="3 7" id="KW-0808">Transferase</keyword>
<keyword evidence="5 7" id="KW-0299">Galactose metabolism</keyword>
<sequence length="159" mass="18543">MKRPWKGQVEKHFIRFYNSFNQMYCVLFVFSKVMCFHPWSDITLPLMQPAEIRKVIDKWADLIVELGAEYTWVQIFENKGAMMGCSNPHPHCQVWASNFLPNEAALAERCQRDFLQKHGEPLLLQYARMETQAQVKHPQKTQFIALSSLSALKLPIDSL</sequence>
<reference evidence="9" key="1">
    <citation type="submission" date="2025-08" db="UniProtKB">
        <authorList>
            <consortium name="Ensembl"/>
        </authorList>
    </citation>
    <scope>IDENTIFICATION</scope>
</reference>
<dbReference type="GO" id="GO:0005737">
    <property type="term" value="C:cytoplasm"/>
    <property type="evidence" value="ECO:0007669"/>
    <property type="project" value="TreeGrafter"/>
</dbReference>
<evidence type="ECO:0000313" key="9">
    <source>
        <dbReference type="Ensembl" id="ENSSRHP00000084761.1"/>
    </source>
</evidence>
<keyword evidence="6 7" id="KW-0119">Carbohydrate metabolism</keyword>
<dbReference type="Proteomes" id="UP000472270">
    <property type="component" value="Unassembled WGS sequence"/>
</dbReference>
<name>A0A673M3V1_9TELE</name>
<evidence type="ECO:0000256" key="2">
    <source>
        <dbReference type="ARBA" id="ARBA00004947"/>
    </source>
</evidence>
<comment type="pathway">
    <text evidence="2 7">Carbohydrate metabolism; galactose metabolism.</text>
</comment>
<evidence type="ECO:0000313" key="10">
    <source>
        <dbReference type="Proteomes" id="UP000472270"/>
    </source>
</evidence>
<dbReference type="Ensembl" id="ENSSRHT00000087060.1">
    <property type="protein sequence ID" value="ENSSRHP00000084761.1"/>
    <property type="gene ID" value="ENSSRHG00000041981.1"/>
</dbReference>
<organism evidence="9 10">
    <name type="scientific">Sinocyclocheilus rhinocerous</name>
    <dbReference type="NCBI Taxonomy" id="307959"/>
    <lineage>
        <taxon>Eukaryota</taxon>
        <taxon>Metazoa</taxon>
        <taxon>Chordata</taxon>
        <taxon>Craniata</taxon>
        <taxon>Vertebrata</taxon>
        <taxon>Euteleostomi</taxon>
        <taxon>Actinopterygii</taxon>
        <taxon>Neopterygii</taxon>
        <taxon>Teleostei</taxon>
        <taxon>Ostariophysi</taxon>
        <taxon>Cypriniformes</taxon>
        <taxon>Cyprinidae</taxon>
        <taxon>Cyprininae</taxon>
        <taxon>Sinocyclocheilus</taxon>
    </lineage>
</organism>
<dbReference type="PANTHER" id="PTHR11943:SF1">
    <property type="entry name" value="GALACTOSE-1-PHOSPHATE URIDYLYLTRANSFERASE"/>
    <property type="match status" value="1"/>
</dbReference>
<evidence type="ECO:0000256" key="7">
    <source>
        <dbReference type="RuleBase" id="RU000506"/>
    </source>
</evidence>
<dbReference type="PANTHER" id="PTHR11943">
    <property type="entry name" value="GALACTOSE-1-PHOSPHATE URIDYLYLTRANSFERASE"/>
    <property type="match status" value="1"/>
</dbReference>
<dbReference type="PROSITE" id="PS00117">
    <property type="entry name" value="GAL_P_UDP_TRANSF_I"/>
    <property type="match status" value="1"/>
</dbReference>
<dbReference type="NCBIfam" id="TIGR00209">
    <property type="entry name" value="galT_1"/>
    <property type="match status" value="1"/>
</dbReference>
<protein>
    <recommendedName>
        <fullName evidence="7">Galactose-1-phosphate uridylyltransferase</fullName>
        <ecNumber evidence="7">2.7.7.12</ecNumber>
    </recommendedName>
</protein>
<dbReference type="Gene3D" id="3.30.428.10">
    <property type="entry name" value="HIT-like"/>
    <property type="match status" value="1"/>
</dbReference>
<evidence type="ECO:0000259" key="8">
    <source>
        <dbReference type="Pfam" id="PF01087"/>
    </source>
</evidence>
<evidence type="ECO:0000256" key="6">
    <source>
        <dbReference type="ARBA" id="ARBA00023277"/>
    </source>
</evidence>
<comment type="similarity">
    <text evidence="7">Belongs to the galactose-1-phosphate uridylyltransferase type 1 family.</text>
</comment>
<evidence type="ECO:0000256" key="5">
    <source>
        <dbReference type="ARBA" id="ARBA00023144"/>
    </source>
</evidence>
<dbReference type="AlphaFoldDB" id="A0A673M3V1"/>
<comment type="catalytic activity">
    <reaction evidence="1 7">
        <text>alpha-D-galactose 1-phosphate + UDP-alpha-D-glucose = alpha-D-glucose 1-phosphate + UDP-alpha-D-galactose</text>
        <dbReference type="Rhea" id="RHEA:13989"/>
        <dbReference type="ChEBI" id="CHEBI:58336"/>
        <dbReference type="ChEBI" id="CHEBI:58601"/>
        <dbReference type="ChEBI" id="CHEBI:58885"/>
        <dbReference type="ChEBI" id="CHEBI:66914"/>
        <dbReference type="EC" id="2.7.7.12"/>
    </reaction>
</comment>
<proteinExistence type="inferred from homology"/>
<dbReference type="GO" id="GO:0008270">
    <property type="term" value="F:zinc ion binding"/>
    <property type="evidence" value="ECO:0007669"/>
    <property type="project" value="InterPro"/>
</dbReference>
<dbReference type="InterPro" id="IPR019779">
    <property type="entry name" value="GalP_UDPtransf1_His-AS"/>
</dbReference>